<dbReference type="GO" id="GO:0005739">
    <property type="term" value="C:mitochondrion"/>
    <property type="evidence" value="ECO:0007669"/>
    <property type="project" value="TreeGrafter"/>
</dbReference>
<feature type="region of interest" description="Disordered" evidence="1">
    <location>
        <begin position="494"/>
        <end position="526"/>
    </location>
</feature>
<protein>
    <submittedName>
        <fullName evidence="3">SPOSA6832_03688-mRNA-1:cds</fullName>
    </submittedName>
</protein>
<dbReference type="AlphaFoldDB" id="A0A0D6EPC8"/>
<evidence type="ECO:0000313" key="4">
    <source>
        <dbReference type="Proteomes" id="UP000243876"/>
    </source>
</evidence>
<keyword evidence="4" id="KW-1185">Reference proteome</keyword>
<dbReference type="InterPro" id="IPR036525">
    <property type="entry name" value="Tubulin/FtsZ_GTPase_sf"/>
</dbReference>
<dbReference type="PANTHER" id="PTHR13391:SF0">
    <property type="entry name" value="PROTEIN MISATO HOMOLOG 1"/>
    <property type="match status" value="1"/>
</dbReference>
<feature type="region of interest" description="Disordered" evidence="1">
    <location>
        <begin position="1"/>
        <end position="20"/>
    </location>
</feature>
<feature type="non-terminal residue" evidence="3">
    <location>
        <position position="1"/>
    </location>
</feature>
<evidence type="ECO:0000259" key="2">
    <source>
        <dbReference type="Pfam" id="PF14881"/>
    </source>
</evidence>
<dbReference type="GO" id="GO:0007005">
    <property type="term" value="P:mitochondrion organization"/>
    <property type="evidence" value="ECO:0007669"/>
    <property type="project" value="InterPro"/>
</dbReference>
<gene>
    <name evidence="3" type="primary">SPOSA6832_03688</name>
</gene>
<dbReference type="OrthoDB" id="271881at2759"/>
<dbReference type="SUPFAM" id="SSF52490">
    <property type="entry name" value="Tubulin nucleotide-binding domain-like"/>
    <property type="match status" value="1"/>
</dbReference>
<proteinExistence type="predicted"/>
<evidence type="ECO:0000256" key="1">
    <source>
        <dbReference type="SAM" id="MobiDB-lite"/>
    </source>
</evidence>
<sequence>MEAVLVSRNPGTDPEGNYSTSDFRLEVSLAGKGKGSQGVIESVPASEWSLSPPSGAHPGVAHEAPVIDLAYKPHALPGFSAFGADEPNELATFTTGREAFLSDPELREACEDDLRSFAERSDQTEGFMLTSPISDGFSGFTTVFLEMLRDEFGKSTVWTTAMLADASGWKRADSEVRSPLPLRPSPFSCFRSLVNVLLYLQRSQAQRLLNAALSIQHLEELSSMLLPIQPPRVWEDSPEWARFLRDDISRPDAYSQLLTTHLQSANTELREPDCLTQIVQQLNWRGDNKIAHLSGIAPMLSAEHYAGAAGTQRLRKSWMDWSVLPDPEGTRGGKAENPFAQHSVVRGFGFDESQVLGPILEQSTTLQEPLSTWVTLPHPYPILPSSLPIYCGLLPNGRPLQSLSDPATSGGLFGLPDPRYPTASSYTVPPASIPILTTLSTSPSARHLLRHLSAGVTELVRVKAAVLREYEDGEYGIGREGVLECRERLETMADNYRGGGGGDVSEDEMDKDEDENWDETEDTWDL</sequence>
<evidence type="ECO:0000313" key="3">
    <source>
        <dbReference type="EMBL" id="CEQ41927.1"/>
    </source>
</evidence>
<dbReference type="EMBL" id="CENE01000018">
    <property type="protein sequence ID" value="CEQ41927.1"/>
    <property type="molecule type" value="Genomic_DNA"/>
</dbReference>
<organism evidence="3 4">
    <name type="scientific">Sporidiobolus salmonicolor</name>
    <name type="common">Yeast-like fungus</name>
    <name type="synonym">Sporobolomyces salmonicolor</name>
    <dbReference type="NCBI Taxonomy" id="5005"/>
    <lineage>
        <taxon>Eukaryota</taxon>
        <taxon>Fungi</taxon>
        <taxon>Dikarya</taxon>
        <taxon>Basidiomycota</taxon>
        <taxon>Pucciniomycotina</taxon>
        <taxon>Microbotryomycetes</taxon>
        <taxon>Sporidiobolales</taxon>
        <taxon>Sporidiobolaceae</taxon>
        <taxon>Sporobolomyces</taxon>
    </lineage>
</organism>
<dbReference type="InterPro" id="IPR029209">
    <property type="entry name" value="DML1/Misato_tubulin"/>
</dbReference>
<feature type="compositionally biased region" description="Acidic residues" evidence="1">
    <location>
        <begin position="504"/>
        <end position="526"/>
    </location>
</feature>
<name>A0A0D6EPC8_SPOSA</name>
<accession>A0A0D6EPC8</accession>
<dbReference type="InterPro" id="IPR049942">
    <property type="entry name" value="DML1/Misato"/>
</dbReference>
<dbReference type="Proteomes" id="UP000243876">
    <property type="component" value="Unassembled WGS sequence"/>
</dbReference>
<feature type="domain" description="DML1/Misato tubulin" evidence="2">
    <location>
        <begin position="71"/>
        <end position="164"/>
    </location>
</feature>
<dbReference type="PANTHER" id="PTHR13391">
    <property type="entry name" value="MITOCHONDRIAL DISTRIBUTION REGULATOR MISATO"/>
    <property type="match status" value="1"/>
</dbReference>
<dbReference type="Gene3D" id="3.40.50.1440">
    <property type="entry name" value="Tubulin/FtsZ, GTPase domain"/>
    <property type="match status" value="1"/>
</dbReference>
<dbReference type="Pfam" id="PF14881">
    <property type="entry name" value="Tubulin_3"/>
    <property type="match status" value="1"/>
</dbReference>
<reference evidence="4" key="1">
    <citation type="submission" date="2015-02" db="EMBL/GenBank/DDBJ databases">
        <authorList>
            <person name="Gon?alves P."/>
        </authorList>
    </citation>
    <scope>NUCLEOTIDE SEQUENCE [LARGE SCALE GENOMIC DNA]</scope>
</reference>